<evidence type="ECO:0008006" key="4">
    <source>
        <dbReference type="Google" id="ProtNLM"/>
    </source>
</evidence>
<gene>
    <name evidence="2" type="ORF">IDSA_02350</name>
</gene>
<feature type="chain" id="PRO_5001899842" description="DUF3034 domain-containing protein" evidence="1">
    <location>
        <begin position="24"/>
        <end position="281"/>
    </location>
</feature>
<comment type="caution">
    <text evidence="2">The sequence shown here is derived from an EMBL/GenBank/DDBJ whole genome shotgun (WGS) entry which is preliminary data.</text>
</comment>
<keyword evidence="3" id="KW-1185">Reference proteome</keyword>
<reference evidence="2 3" key="1">
    <citation type="submission" date="2014-06" db="EMBL/GenBank/DDBJ databases">
        <title>The draft genome sequence of Idiomarina salinarum ISL-52.</title>
        <authorList>
            <person name="Du J."/>
            <person name="Shao Z."/>
        </authorList>
    </citation>
    <scope>NUCLEOTIDE SEQUENCE [LARGE SCALE GENOMIC DNA]</scope>
    <source>
        <strain evidence="2 3">ISL-52</strain>
    </source>
</reference>
<dbReference type="InterPro" id="IPR021393">
    <property type="entry name" value="DUF3034"/>
</dbReference>
<feature type="signal peptide" evidence="1">
    <location>
        <begin position="1"/>
        <end position="23"/>
    </location>
</feature>
<dbReference type="STRING" id="435908.IDSA_02350"/>
<accession>A0A094IV56</accession>
<dbReference type="AlphaFoldDB" id="A0A094IV56"/>
<keyword evidence="1" id="KW-0732">Signal</keyword>
<dbReference type="EMBL" id="JPER01000001">
    <property type="protein sequence ID" value="KFZ31565.1"/>
    <property type="molecule type" value="Genomic_DNA"/>
</dbReference>
<proteinExistence type="predicted"/>
<dbReference type="OrthoDB" id="9126735at2"/>
<name>A0A094IV56_9GAMM</name>
<dbReference type="eggNOG" id="ENOG502Z9AA">
    <property type="taxonomic scope" value="Bacteria"/>
</dbReference>
<dbReference type="Proteomes" id="UP000054363">
    <property type="component" value="Unassembled WGS sequence"/>
</dbReference>
<evidence type="ECO:0000313" key="3">
    <source>
        <dbReference type="Proteomes" id="UP000054363"/>
    </source>
</evidence>
<evidence type="ECO:0000313" key="2">
    <source>
        <dbReference type="EMBL" id="KFZ31565.1"/>
    </source>
</evidence>
<protein>
    <recommendedName>
        <fullName evidence="4">DUF3034 domain-containing protein</fullName>
    </recommendedName>
</protein>
<organism evidence="2 3">
    <name type="scientific">Pseudidiomarina salinarum</name>
    <dbReference type="NCBI Taxonomy" id="435908"/>
    <lineage>
        <taxon>Bacteria</taxon>
        <taxon>Pseudomonadati</taxon>
        <taxon>Pseudomonadota</taxon>
        <taxon>Gammaproteobacteria</taxon>
        <taxon>Alteromonadales</taxon>
        <taxon>Idiomarinaceae</taxon>
        <taxon>Pseudidiomarina</taxon>
    </lineage>
</organism>
<dbReference type="RefSeq" id="WP_034773901.1">
    <property type="nucleotide sequence ID" value="NZ_JPER01000001.1"/>
</dbReference>
<sequence>MTRFSVVGVLLASIAVVAVPAQAGKGRLLATGGATTVEGAGGGGITPWATLSSYAEAGEWGATVAYSEAGVDDFGLQVQGVSFTYSNRIEVSYARQEFGLDTIGGELEQDIWGAKVRLAGDLVYGDMPQISIGLQHKRNQSFALPQAVGARSDSGTDYYLSAAKLWLNGPFARTWLANATVRATRANQIGLLGFGGDQGDSHELMVEAAVAMFVNRHWAIGAEYRQKPDNLSFASEHDWHDLFVAWFPNKTIGVVGAYTNLKSIAGLPDQKGWYLSLQASF</sequence>
<dbReference type="Pfam" id="PF11231">
    <property type="entry name" value="DUF3034"/>
    <property type="match status" value="1"/>
</dbReference>
<evidence type="ECO:0000256" key="1">
    <source>
        <dbReference type="SAM" id="SignalP"/>
    </source>
</evidence>